<name>A0ABZ1I609_9PSEU</name>
<dbReference type="InterPro" id="IPR043725">
    <property type="entry name" value="DUF5667"/>
</dbReference>
<feature type="compositionally biased region" description="Low complexity" evidence="1">
    <location>
        <begin position="307"/>
        <end position="319"/>
    </location>
</feature>
<reference evidence="4 5" key="1">
    <citation type="journal article" date="2015" name="Int. J. Syst. Evol. Microbiol.">
        <title>Amycolatopsis rhabdoformis sp. nov., an actinomycete isolated from a tropical forest soil.</title>
        <authorList>
            <person name="Souza W.R."/>
            <person name="Silva R.E."/>
            <person name="Goodfellow M."/>
            <person name="Busarakam K."/>
            <person name="Figueiro F.S."/>
            <person name="Ferreira D."/>
            <person name="Rodrigues-Filho E."/>
            <person name="Moraes L.A.B."/>
            <person name="Zucchi T.D."/>
        </authorList>
    </citation>
    <scope>NUCLEOTIDE SEQUENCE [LARGE SCALE GENOMIC DNA]</scope>
    <source>
        <strain evidence="4 5">NCIMB 14900</strain>
    </source>
</reference>
<evidence type="ECO:0000259" key="3">
    <source>
        <dbReference type="Pfam" id="PF18915"/>
    </source>
</evidence>
<proteinExistence type="predicted"/>
<dbReference type="EMBL" id="CP142149">
    <property type="protein sequence ID" value="WSE28943.1"/>
    <property type="molecule type" value="Genomic_DNA"/>
</dbReference>
<feature type="compositionally biased region" description="Basic and acidic residues" evidence="1">
    <location>
        <begin position="8"/>
        <end position="23"/>
    </location>
</feature>
<feature type="compositionally biased region" description="Pro residues" evidence="1">
    <location>
        <begin position="320"/>
        <end position="330"/>
    </location>
</feature>
<evidence type="ECO:0000256" key="1">
    <source>
        <dbReference type="SAM" id="MobiDB-lite"/>
    </source>
</evidence>
<keyword evidence="2" id="KW-0472">Membrane</keyword>
<protein>
    <submittedName>
        <fullName evidence="4">DUF5667 domain-containing protein</fullName>
    </submittedName>
</protein>
<dbReference type="RefSeq" id="WP_326567934.1">
    <property type="nucleotide sequence ID" value="NZ_CP142149.1"/>
</dbReference>
<dbReference type="Pfam" id="PF18915">
    <property type="entry name" value="DUF5667"/>
    <property type="match status" value="1"/>
</dbReference>
<feature type="region of interest" description="Disordered" evidence="1">
    <location>
        <begin position="1"/>
        <end position="23"/>
    </location>
</feature>
<accession>A0ABZ1I609</accession>
<feature type="transmembrane region" description="Helical" evidence="2">
    <location>
        <begin position="83"/>
        <end position="101"/>
    </location>
</feature>
<sequence>MGVPGWFSRDRAESERFDHALDPSPVKRDDEFADELAVVAALRSLGEAGAPDVETRERIRAEIEGRLGEPVVRRRRKPRMADLVAAGIALVLGLTGLTLLLSRNAVPGDALYEVKRAGEETALGLTFGDEAKARKHLEFASNRVSELAQMTDAAPAAYRTALGDFGSDVRAGVTALTALATGGSGRTQLSDLESWTKEQERLLAAEQPRIPTAARADLSGARGLLTRVQERTTALVSRLDCYEITTGTSDELGLIPARGLCTQQPAQPGGSGSASTNPSPTSPPPTAPEGGVPPATGPSSPPDLAVSSTPTPTSSGSATTPPPVFPPPITAPTTPRLPTTSPPPPLISIPPLLPGLPPIVIG</sequence>
<evidence type="ECO:0000313" key="4">
    <source>
        <dbReference type="EMBL" id="WSE28943.1"/>
    </source>
</evidence>
<gene>
    <name evidence="4" type="ORF">VSH64_39985</name>
</gene>
<feature type="compositionally biased region" description="Pro residues" evidence="1">
    <location>
        <begin position="340"/>
        <end position="362"/>
    </location>
</feature>
<feature type="region of interest" description="Disordered" evidence="1">
    <location>
        <begin position="261"/>
        <end position="362"/>
    </location>
</feature>
<keyword evidence="2" id="KW-1133">Transmembrane helix</keyword>
<evidence type="ECO:0000313" key="5">
    <source>
        <dbReference type="Proteomes" id="UP001330812"/>
    </source>
</evidence>
<organism evidence="4 5">
    <name type="scientific">Amycolatopsis rhabdoformis</name>
    <dbReference type="NCBI Taxonomy" id="1448059"/>
    <lineage>
        <taxon>Bacteria</taxon>
        <taxon>Bacillati</taxon>
        <taxon>Actinomycetota</taxon>
        <taxon>Actinomycetes</taxon>
        <taxon>Pseudonocardiales</taxon>
        <taxon>Pseudonocardiaceae</taxon>
        <taxon>Amycolatopsis</taxon>
    </lineage>
</organism>
<evidence type="ECO:0000256" key="2">
    <source>
        <dbReference type="SAM" id="Phobius"/>
    </source>
</evidence>
<dbReference type="Proteomes" id="UP001330812">
    <property type="component" value="Chromosome"/>
</dbReference>
<keyword evidence="2" id="KW-0812">Transmembrane</keyword>
<keyword evidence="5" id="KW-1185">Reference proteome</keyword>
<feature type="domain" description="DUF5667" evidence="3">
    <location>
        <begin position="105"/>
        <end position="156"/>
    </location>
</feature>